<dbReference type="GO" id="GO:0043214">
    <property type="term" value="F:ABC-type bacteriocin transporter activity"/>
    <property type="evidence" value="ECO:0007669"/>
    <property type="project" value="InterPro"/>
</dbReference>
<protein>
    <submittedName>
        <fullName evidence="17">Peptidase domain-containing ABC transporter</fullName>
    </submittedName>
</protein>
<dbReference type="EMBL" id="CP086239">
    <property type="protein sequence ID" value="WAG59593.1"/>
    <property type="molecule type" value="Genomic_DNA"/>
</dbReference>
<evidence type="ECO:0000256" key="9">
    <source>
        <dbReference type="ARBA" id="ARBA00022840"/>
    </source>
</evidence>
<dbReference type="PROSITE" id="PS50929">
    <property type="entry name" value="ABC_TM1F"/>
    <property type="match status" value="1"/>
</dbReference>
<name>A0AA47EG53_9CLOT</name>
<dbReference type="GO" id="GO:0016020">
    <property type="term" value="C:membrane"/>
    <property type="evidence" value="ECO:0007669"/>
    <property type="project" value="InterPro"/>
</dbReference>
<evidence type="ECO:0000256" key="7">
    <source>
        <dbReference type="ARBA" id="ARBA00022801"/>
    </source>
</evidence>
<keyword evidence="2" id="KW-0813">Transport</keyword>
<dbReference type="PROSITE" id="PS50893">
    <property type="entry name" value="ABC_TRANSPORTER_2"/>
    <property type="match status" value="1"/>
</dbReference>
<keyword evidence="9" id="KW-0067">ATP-binding</keyword>
<keyword evidence="7" id="KW-0378">Hydrolase</keyword>
<feature type="transmembrane region" description="Helical" evidence="13">
    <location>
        <begin position="204"/>
        <end position="224"/>
    </location>
</feature>
<dbReference type="PROSITE" id="PS50990">
    <property type="entry name" value="PEPTIDASE_C39"/>
    <property type="match status" value="1"/>
</dbReference>
<evidence type="ECO:0000256" key="12">
    <source>
        <dbReference type="ARBA" id="ARBA00023136"/>
    </source>
</evidence>
<keyword evidence="11 13" id="KW-1133">Transmembrane helix</keyword>
<dbReference type="RefSeq" id="WP_216124505.1">
    <property type="nucleotide sequence ID" value="NZ_CP086239.1"/>
</dbReference>
<evidence type="ECO:0000256" key="4">
    <source>
        <dbReference type="ARBA" id="ARBA00022670"/>
    </source>
</evidence>
<dbReference type="Pfam" id="PF00005">
    <property type="entry name" value="ABC_tran"/>
    <property type="match status" value="1"/>
</dbReference>
<reference evidence="17" key="1">
    <citation type="submission" date="2021-11" db="EMBL/GenBank/DDBJ databases">
        <title>Clostridia strains as spoilage organisms.</title>
        <authorList>
            <person name="Wambui J."/>
            <person name="Stevens M.J.A."/>
            <person name="Stephan R."/>
        </authorList>
    </citation>
    <scope>NUCLEOTIDE SEQUENCE</scope>
    <source>
        <strain evidence="17">CF009</strain>
    </source>
</reference>
<dbReference type="GO" id="GO:0012505">
    <property type="term" value="C:endomembrane system"/>
    <property type="evidence" value="ECO:0007669"/>
    <property type="project" value="UniProtKB-SubCell"/>
</dbReference>
<evidence type="ECO:0000256" key="8">
    <source>
        <dbReference type="ARBA" id="ARBA00022807"/>
    </source>
</evidence>
<dbReference type="GO" id="GO:0008234">
    <property type="term" value="F:cysteine-type peptidase activity"/>
    <property type="evidence" value="ECO:0007669"/>
    <property type="project" value="UniProtKB-KW"/>
</dbReference>
<dbReference type="CDD" id="cd02418">
    <property type="entry name" value="Peptidase_C39B"/>
    <property type="match status" value="1"/>
</dbReference>
<dbReference type="GO" id="GO:0015421">
    <property type="term" value="F:ABC-type oligopeptide transporter activity"/>
    <property type="evidence" value="ECO:0007669"/>
    <property type="project" value="TreeGrafter"/>
</dbReference>
<comment type="subcellular location">
    <subcellularLocation>
        <location evidence="1">Endomembrane system</location>
        <topology evidence="1">Multi-pass membrane protein</topology>
    </subcellularLocation>
</comment>
<keyword evidence="6" id="KW-0547">Nucleotide-binding</keyword>
<keyword evidence="5 13" id="KW-0812">Transmembrane</keyword>
<evidence type="ECO:0000259" key="15">
    <source>
        <dbReference type="PROSITE" id="PS50929"/>
    </source>
</evidence>
<feature type="transmembrane region" description="Helical" evidence="13">
    <location>
        <begin position="396"/>
        <end position="414"/>
    </location>
</feature>
<dbReference type="GO" id="GO:0016887">
    <property type="term" value="F:ATP hydrolysis activity"/>
    <property type="evidence" value="ECO:0007669"/>
    <property type="project" value="InterPro"/>
</dbReference>
<dbReference type="InterPro" id="IPR039421">
    <property type="entry name" value="Type_1_exporter"/>
</dbReference>
<accession>A0AA47EG53</accession>
<dbReference type="GO" id="GO:0005524">
    <property type="term" value="F:ATP binding"/>
    <property type="evidence" value="ECO:0007669"/>
    <property type="project" value="UniProtKB-KW"/>
</dbReference>
<feature type="transmembrane region" description="Helical" evidence="13">
    <location>
        <begin position="166"/>
        <end position="192"/>
    </location>
</feature>
<feature type="domain" description="Peptidase C39" evidence="16">
    <location>
        <begin position="12"/>
        <end position="137"/>
    </location>
</feature>
<sequence length="732" mass="82444">MNLKKKYFCIKQHDITDCGPACIVTVARKYGLKIPISKVREIAGTDSEGTSVYGIVKAAKSLGFTAKAVKVSKNEEIFENLQIPLIAHVIIDNILLHYVVIHKITKESIMIADPAKGIVKYTPKDFFDIWTGVLVLMVPTAAFKKGDQTKGIFERFWGLIKIQKSLLIKIFIASLLITFFGIGGSFYFQFLIDDILPNNSSQKLLLISLAMLVLIVFKIVTEFLRKILFIHMAQNIDIPLLLGYYNHVINLPMKFFSTRKVGEIISRFNDGSKIRDAISSATLTLMVDVFMAIVGGIILYIQSSKLFFVCSIPICLYLILVFGFKNKLEKVNRDVMEDDAVLTSYLVESIEGIETVKAFNGEKRVEVETENKFMKFMKSLFKHGYTYNLQDTLMNAVKGIFGICILWLGGVLVLKRELTIGELISFNALLAYYIGPIERLINLQPQLQSAVVASDRLGEILDLELEKSLDEDKKIKPKSLLGDIVLKDINFSYGVRELVLKNINISIKSGEKIALVGGSGSGKTTIAKLLMGFYEIQKGEIILNDYNIKDINKEVLRDKISYISQESFFFSGTIKKNLQFANKDLTDEDMIYACQKAKIHGYIDSLPLKYETPLGERGSNLSGGQRQRLSLARALLNNPEILIMDEATSNLDSITEKSIQRTLEECSGNVTSIIIAHRLSTIMKCDNIYVMDNGEIVEEGSHRELLQKKGYYYRLWSEQGIEDLDKSMPLPI</sequence>
<keyword evidence="4" id="KW-0645">Protease</keyword>
<dbReference type="InterPro" id="IPR003439">
    <property type="entry name" value="ABC_transporter-like_ATP-bd"/>
</dbReference>
<dbReference type="Pfam" id="PF03412">
    <property type="entry name" value="Peptidase_C39"/>
    <property type="match status" value="1"/>
</dbReference>
<keyword evidence="12 13" id="KW-0472">Membrane</keyword>
<dbReference type="GO" id="GO:0006508">
    <property type="term" value="P:proteolysis"/>
    <property type="evidence" value="ECO:0007669"/>
    <property type="project" value="UniProtKB-KW"/>
</dbReference>
<dbReference type="NCBIfam" id="TIGR01193">
    <property type="entry name" value="bacteriocin_ABC"/>
    <property type="match status" value="1"/>
</dbReference>
<evidence type="ECO:0000313" key="17">
    <source>
        <dbReference type="EMBL" id="WAG59593.1"/>
    </source>
</evidence>
<keyword evidence="3" id="KW-1003">Cell membrane</keyword>
<feature type="transmembrane region" description="Helical" evidence="13">
    <location>
        <begin position="277"/>
        <end position="300"/>
    </location>
</feature>
<feature type="domain" description="ABC transmembrane type-1" evidence="15">
    <location>
        <begin position="170"/>
        <end position="449"/>
    </location>
</feature>
<keyword evidence="8" id="KW-0788">Thiol protease</keyword>
<dbReference type="SMART" id="SM00382">
    <property type="entry name" value="AAA"/>
    <property type="match status" value="1"/>
</dbReference>
<dbReference type="Pfam" id="PF00664">
    <property type="entry name" value="ABC_membrane"/>
    <property type="match status" value="1"/>
</dbReference>
<evidence type="ECO:0000259" key="16">
    <source>
        <dbReference type="PROSITE" id="PS50990"/>
    </source>
</evidence>
<proteinExistence type="predicted"/>
<gene>
    <name evidence="17" type="ORF">LL038_18455</name>
</gene>
<evidence type="ECO:0000259" key="14">
    <source>
        <dbReference type="PROSITE" id="PS50893"/>
    </source>
</evidence>
<dbReference type="FunFam" id="3.40.50.300:FF:000218">
    <property type="entry name" value="Multidrug ABC transporter ATP-binding protein"/>
    <property type="match status" value="1"/>
</dbReference>
<evidence type="ECO:0000313" key="18">
    <source>
        <dbReference type="Proteomes" id="UP001164733"/>
    </source>
</evidence>
<feature type="transmembrane region" description="Helical" evidence="13">
    <location>
        <begin position="306"/>
        <end position="324"/>
    </location>
</feature>
<dbReference type="InterPro" id="IPR005897">
    <property type="entry name" value="Pept_C39_ABC_bacteriocin"/>
</dbReference>
<dbReference type="InterPro" id="IPR003593">
    <property type="entry name" value="AAA+_ATPase"/>
</dbReference>
<evidence type="ECO:0000256" key="3">
    <source>
        <dbReference type="ARBA" id="ARBA00022475"/>
    </source>
</evidence>
<dbReference type="PANTHER" id="PTHR43394">
    <property type="entry name" value="ATP-DEPENDENT PERMEASE MDL1, MITOCHONDRIAL"/>
    <property type="match status" value="1"/>
</dbReference>
<dbReference type="InterPro" id="IPR017871">
    <property type="entry name" value="ABC_transporter-like_CS"/>
</dbReference>
<evidence type="ECO:0000256" key="2">
    <source>
        <dbReference type="ARBA" id="ARBA00022448"/>
    </source>
</evidence>
<dbReference type="PANTHER" id="PTHR43394:SF1">
    <property type="entry name" value="ATP-BINDING CASSETTE SUB-FAMILY B MEMBER 10, MITOCHONDRIAL"/>
    <property type="match status" value="1"/>
</dbReference>
<dbReference type="PROSITE" id="PS00211">
    <property type="entry name" value="ABC_TRANSPORTER_1"/>
    <property type="match status" value="1"/>
</dbReference>
<dbReference type="InterPro" id="IPR011527">
    <property type="entry name" value="ABC1_TM_dom"/>
</dbReference>
<dbReference type="InterPro" id="IPR005074">
    <property type="entry name" value="Peptidase_C39"/>
</dbReference>
<evidence type="ECO:0000256" key="10">
    <source>
        <dbReference type="ARBA" id="ARBA00022967"/>
    </source>
</evidence>
<dbReference type="AlphaFoldDB" id="A0AA47EG53"/>
<evidence type="ECO:0000256" key="5">
    <source>
        <dbReference type="ARBA" id="ARBA00022692"/>
    </source>
</evidence>
<keyword evidence="10" id="KW-1278">Translocase</keyword>
<dbReference type="CDD" id="cd18570">
    <property type="entry name" value="ABC_6TM_PCAT1_LagD_like"/>
    <property type="match status" value="1"/>
</dbReference>
<evidence type="ECO:0000256" key="11">
    <source>
        <dbReference type="ARBA" id="ARBA00022989"/>
    </source>
</evidence>
<feature type="domain" description="ABC transporter" evidence="14">
    <location>
        <begin position="484"/>
        <end position="718"/>
    </location>
</feature>
<evidence type="ECO:0000256" key="6">
    <source>
        <dbReference type="ARBA" id="ARBA00022741"/>
    </source>
</evidence>
<dbReference type="Proteomes" id="UP001164733">
    <property type="component" value="Chromosome"/>
</dbReference>
<evidence type="ECO:0000256" key="13">
    <source>
        <dbReference type="SAM" id="Phobius"/>
    </source>
</evidence>
<organism evidence="17 18">
    <name type="scientific">Clostridium estertheticum</name>
    <dbReference type="NCBI Taxonomy" id="238834"/>
    <lineage>
        <taxon>Bacteria</taxon>
        <taxon>Bacillati</taxon>
        <taxon>Bacillota</taxon>
        <taxon>Clostridia</taxon>
        <taxon>Eubacteriales</taxon>
        <taxon>Clostridiaceae</taxon>
        <taxon>Clostridium</taxon>
    </lineage>
</organism>
<evidence type="ECO:0000256" key="1">
    <source>
        <dbReference type="ARBA" id="ARBA00004127"/>
    </source>
</evidence>